<evidence type="ECO:0000313" key="2">
    <source>
        <dbReference type="EMBL" id="EEF58348.1"/>
    </source>
</evidence>
<dbReference type="STRING" id="320771.Cflav_PD1287"/>
<gene>
    <name evidence="2" type="ORF">Cflav_PD1287</name>
</gene>
<keyword evidence="3" id="KW-1185">Reference proteome</keyword>
<protein>
    <recommendedName>
        <fullName evidence="1">ChrR-like cupin domain-containing protein</fullName>
    </recommendedName>
</protein>
<dbReference type="InterPro" id="IPR014710">
    <property type="entry name" value="RmlC-like_jellyroll"/>
</dbReference>
<evidence type="ECO:0000259" key="1">
    <source>
        <dbReference type="Pfam" id="PF12973"/>
    </source>
</evidence>
<dbReference type="EMBL" id="ABOX02000045">
    <property type="protein sequence ID" value="EEF58348.1"/>
    <property type="molecule type" value="Genomic_DNA"/>
</dbReference>
<accession>B9XP97</accession>
<proteinExistence type="predicted"/>
<reference evidence="2 3" key="1">
    <citation type="journal article" date="2011" name="J. Bacteriol.">
        <title>Genome sequence of 'Pedosphaera parvula' Ellin514, an aerobic Verrucomicrobial isolate from pasture soil.</title>
        <authorList>
            <person name="Kant R."/>
            <person name="van Passel M.W."/>
            <person name="Sangwan P."/>
            <person name="Palva A."/>
            <person name="Lucas S."/>
            <person name="Copeland A."/>
            <person name="Lapidus A."/>
            <person name="Glavina Del Rio T."/>
            <person name="Dalin E."/>
            <person name="Tice H."/>
            <person name="Bruce D."/>
            <person name="Goodwin L."/>
            <person name="Pitluck S."/>
            <person name="Chertkov O."/>
            <person name="Larimer F.W."/>
            <person name="Land M.L."/>
            <person name="Hauser L."/>
            <person name="Brettin T.S."/>
            <person name="Detter J.C."/>
            <person name="Han S."/>
            <person name="de Vos W.M."/>
            <person name="Janssen P.H."/>
            <person name="Smidt H."/>
        </authorList>
    </citation>
    <scope>NUCLEOTIDE SEQUENCE [LARGE SCALE GENOMIC DNA]</scope>
    <source>
        <strain evidence="2 3">Ellin514</strain>
    </source>
</reference>
<comment type="caution">
    <text evidence="2">The sequence shown here is derived from an EMBL/GenBank/DDBJ whole genome shotgun (WGS) entry which is preliminary data.</text>
</comment>
<sequence length="109" mass="11785">MFPYVALSKDKKWMPGPYSGVELMVLHKNEQTGGVTVLRKFAAGTTVPAHVHPQANETAFILSGEWEESGVVYSQGTCFFAPKGEQHGPHIALTEVISLTAFDGPLTVV</sequence>
<dbReference type="Proteomes" id="UP000003688">
    <property type="component" value="Unassembled WGS sequence"/>
</dbReference>
<dbReference type="RefSeq" id="WP_007417633.1">
    <property type="nucleotide sequence ID" value="NZ_ABOX02000045.1"/>
</dbReference>
<dbReference type="InterPro" id="IPR025979">
    <property type="entry name" value="ChrR-like_cupin_dom"/>
</dbReference>
<dbReference type="Gene3D" id="2.60.120.10">
    <property type="entry name" value="Jelly Rolls"/>
    <property type="match status" value="1"/>
</dbReference>
<evidence type="ECO:0000313" key="3">
    <source>
        <dbReference type="Proteomes" id="UP000003688"/>
    </source>
</evidence>
<dbReference type="Pfam" id="PF12973">
    <property type="entry name" value="Cupin_7"/>
    <property type="match status" value="1"/>
</dbReference>
<dbReference type="AlphaFoldDB" id="B9XP97"/>
<organism evidence="2 3">
    <name type="scientific">Pedosphaera parvula (strain Ellin514)</name>
    <dbReference type="NCBI Taxonomy" id="320771"/>
    <lineage>
        <taxon>Bacteria</taxon>
        <taxon>Pseudomonadati</taxon>
        <taxon>Verrucomicrobiota</taxon>
        <taxon>Pedosphaerae</taxon>
        <taxon>Pedosphaerales</taxon>
        <taxon>Pedosphaeraceae</taxon>
        <taxon>Pedosphaera</taxon>
    </lineage>
</organism>
<name>B9XP97_PEDPL</name>
<dbReference type="SUPFAM" id="SSF51182">
    <property type="entry name" value="RmlC-like cupins"/>
    <property type="match status" value="1"/>
</dbReference>
<dbReference type="InterPro" id="IPR011051">
    <property type="entry name" value="RmlC_Cupin_sf"/>
</dbReference>
<feature type="domain" description="ChrR-like cupin" evidence="1">
    <location>
        <begin position="8"/>
        <end position="105"/>
    </location>
</feature>